<reference evidence="6" key="1">
    <citation type="submission" date="2020-05" db="UniProtKB">
        <authorList>
            <consortium name="EnsemblMetazoa"/>
        </authorList>
    </citation>
    <scope>IDENTIFICATION</scope>
    <source>
        <strain evidence="6">USDA</strain>
    </source>
</reference>
<feature type="region of interest" description="Disordered" evidence="5">
    <location>
        <begin position="746"/>
        <end position="824"/>
    </location>
</feature>
<feature type="region of interest" description="Disordered" evidence="5">
    <location>
        <begin position="1197"/>
        <end position="1295"/>
    </location>
</feature>
<dbReference type="SUPFAM" id="SSF48371">
    <property type="entry name" value="ARM repeat"/>
    <property type="match status" value="1"/>
</dbReference>
<organism evidence="6 7">
    <name type="scientific">Stomoxys calcitrans</name>
    <name type="common">Stable fly</name>
    <name type="synonym">Conops calcitrans</name>
    <dbReference type="NCBI Taxonomy" id="35570"/>
    <lineage>
        <taxon>Eukaryota</taxon>
        <taxon>Metazoa</taxon>
        <taxon>Ecdysozoa</taxon>
        <taxon>Arthropoda</taxon>
        <taxon>Hexapoda</taxon>
        <taxon>Insecta</taxon>
        <taxon>Pterygota</taxon>
        <taxon>Neoptera</taxon>
        <taxon>Endopterygota</taxon>
        <taxon>Diptera</taxon>
        <taxon>Brachycera</taxon>
        <taxon>Muscomorpha</taxon>
        <taxon>Muscoidea</taxon>
        <taxon>Muscidae</taxon>
        <taxon>Stomoxys</taxon>
    </lineage>
</organism>
<dbReference type="PANTHER" id="PTHR13213:SF2">
    <property type="entry name" value="MYB-BINDING PROTEIN 1A"/>
    <property type="match status" value="1"/>
</dbReference>
<keyword evidence="3" id="KW-0539">Nucleus</keyword>
<comment type="similarity">
    <text evidence="2">Belongs to the MYBBP1A family.</text>
</comment>
<dbReference type="GO" id="GO:0043565">
    <property type="term" value="F:sequence-specific DNA binding"/>
    <property type="evidence" value="ECO:0007669"/>
    <property type="project" value="TreeGrafter"/>
</dbReference>
<sequence length="1295" mass="148328">MNLSNKMKVKKDKKVEKRPKEDVNKDDAAVNKKINKKPKLNKDEAVEDDGSPNMQSKTRVGIKSVDTNIFKYFKELTNEEEKLRLEAAIQLLQQLNRTKDEDKRQKELQYSLKRLIRGCGSSTNVSRSGFYIGLVGALKSLSPEELSLQQVLDFMNKELHVGSAVINKEDADAVVGKILVVGALLHSGRLSEANAEYLEQVTNILLQATHHKSYHASLGYSFVCELIETLSPKQFESSVWPLLQKELAKPWPKQNLQTVYCIIALQKKFPNIMNGKFIKAHFGGTELLNPESYQSLHKIFWMHSNTDILTHPAFEYFGSYVGTSKNLSTFWSETVDKGLENPTKLMEIVTLKILTDIFDHLDVEKTNVHELLGDNFMRMFIEGLKNLKQKKDETLKAFYGDFLESLVKCCSRLTKDVAKVAVIQRLILPPGIFNIEKFTSNRIVHQLINALGEEGVKEIFKLYKNIFMGIFVKNPENSTETWLNFERLNAGYMLQHLLQHKAVHNAYKWREEQLKFLMTCGIFHVNDSAEMCKKESAGAFSKDFAEQCKNMFYTCLQIKLSDIDKEQKLLYSLAKFCQEGFTQKHAAKYVRIQKFDEALQKSWKNMFEAVIEGEDKVNKKKKSPDNKLQNVFNILLLNMGLQLFREPEMAAPAIEDLLKCMSKTKGNAKKLKKSSKQQGKATSNGEEVLEEEEPEWIEVVVDLFLHLLSQNNSALRNIVNALFPHLCDNLSLTAVHQILAMLDMKDGQNPLSSKNEEDEEEDDEEGEEEGVKEENSDEDEKNEEEVDDDEENEDEDEDDEEEDDDDDEEEEEDDEEGITETDKLRNAISQALISSGSQAGPDDDMESVDLNDMTEEEGRKLDEALANAFKAMKKTGSAGSQVKKSKSYRIKTTTVMHFRIRVLDLLEIYLQHKPSLLISIEIMLALYNMLEYCVGDELKPLQAKVEKTLLKLTSIKNYAMVTAELKEQNIVDFLRLVIEKKAPAPVFEIINRMRNKCCCFLIVNASKINADESTHKILSLCQEYTQEFIKSRNPLINITLLSEIFKLRWRHIWDLADNLTQQGISLEARTFRRIQIYEILSILYKNNELQKLNEEETRKHLKKIEKTLKAHINSLHQNKSLKQSPKEFQTLLELVINAQRAHQRLNLTSVLTSAETLDAIQNLRKLIRLENTHIYQRFCGAFKLTVIRNTQVVQQNGQMQAEQQSELESQSEHEEEGESAEEEKKTNAKKSLKAKVADDSESVQKRKANSKDLRKIKKQKKLQRLEAASRGLNGGIGFTQRNGTTHNDDSDADST</sequence>
<dbReference type="InterPro" id="IPR007015">
    <property type="entry name" value="DNA_pol_V/MYBBP1A"/>
</dbReference>
<proteinExistence type="inferred from homology"/>
<feature type="region of interest" description="Disordered" evidence="5">
    <location>
        <begin position="668"/>
        <end position="692"/>
    </location>
</feature>
<keyword evidence="4" id="KW-0175">Coiled coil</keyword>
<dbReference type="STRING" id="35570.A0A1I8PD92"/>
<evidence type="ECO:0000256" key="5">
    <source>
        <dbReference type="SAM" id="MobiDB-lite"/>
    </source>
</evidence>
<dbReference type="OrthoDB" id="342531at2759"/>
<dbReference type="EnsemblMetazoa" id="SCAU006970-RA">
    <property type="protein sequence ID" value="SCAU006970-PA"/>
    <property type="gene ID" value="SCAU006970"/>
</dbReference>
<keyword evidence="7" id="KW-1185">Reference proteome</keyword>
<comment type="subcellular location">
    <subcellularLocation>
        <location evidence="1">Nucleus</location>
    </subcellularLocation>
</comment>
<evidence type="ECO:0000313" key="6">
    <source>
        <dbReference type="EnsemblMetazoa" id="SCAU006970-PA"/>
    </source>
</evidence>
<feature type="compositionally biased region" description="Acidic residues" evidence="5">
    <location>
        <begin position="756"/>
        <end position="819"/>
    </location>
</feature>
<evidence type="ECO:0008006" key="8">
    <source>
        <dbReference type="Google" id="ProtNLM"/>
    </source>
</evidence>
<dbReference type="GO" id="GO:0003723">
    <property type="term" value="F:RNA binding"/>
    <property type="evidence" value="ECO:0007669"/>
    <property type="project" value="TreeGrafter"/>
</dbReference>
<evidence type="ECO:0000256" key="3">
    <source>
        <dbReference type="ARBA" id="ARBA00023242"/>
    </source>
</evidence>
<dbReference type="Proteomes" id="UP000095300">
    <property type="component" value="Unassembled WGS sequence"/>
</dbReference>
<feature type="compositionally biased region" description="Basic and acidic residues" evidence="5">
    <location>
        <begin position="1235"/>
        <end position="1253"/>
    </location>
</feature>
<dbReference type="GO" id="GO:0005730">
    <property type="term" value="C:nucleolus"/>
    <property type="evidence" value="ECO:0007669"/>
    <property type="project" value="InterPro"/>
</dbReference>
<dbReference type="InterPro" id="IPR016024">
    <property type="entry name" value="ARM-type_fold"/>
</dbReference>
<dbReference type="PANTHER" id="PTHR13213">
    <property type="entry name" value="MYB-BINDING PROTEIN 1A FAMILY MEMBER"/>
    <property type="match status" value="1"/>
</dbReference>
<name>A0A1I8PD92_STOCA</name>
<gene>
    <name evidence="6" type="primary">106093117</name>
</gene>
<protein>
    <recommendedName>
        <fullName evidence="8">Myb-binding protein 1A</fullName>
    </recommendedName>
</protein>
<feature type="coiled-coil region" evidence="4">
    <location>
        <begin position="78"/>
        <end position="105"/>
    </location>
</feature>
<accession>A0A1I8PD92</accession>
<evidence type="ECO:0000256" key="4">
    <source>
        <dbReference type="SAM" id="Coils"/>
    </source>
</evidence>
<evidence type="ECO:0000256" key="2">
    <source>
        <dbReference type="ARBA" id="ARBA00006809"/>
    </source>
</evidence>
<evidence type="ECO:0000256" key="1">
    <source>
        <dbReference type="ARBA" id="ARBA00004123"/>
    </source>
</evidence>
<dbReference type="Pfam" id="PF04931">
    <property type="entry name" value="DNA_pol_phi"/>
    <property type="match status" value="1"/>
</dbReference>
<feature type="compositionally biased region" description="Basic and acidic residues" evidence="5">
    <location>
        <begin position="13"/>
        <end position="30"/>
    </location>
</feature>
<dbReference type="KEGG" id="scac:106093117"/>
<evidence type="ECO:0000313" key="7">
    <source>
        <dbReference type="Proteomes" id="UP000095300"/>
    </source>
</evidence>
<dbReference type="VEuPathDB" id="VectorBase:SCAU006970"/>
<dbReference type="GO" id="GO:0003714">
    <property type="term" value="F:transcription corepressor activity"/>
    <property type="evidence" value="ECO:0007669"/>
    <property type="project" value="TreeGrafter"/>
</dbReference>
<feature type="region of interest" description="Disordered" evidence="5">
    <location>
        <begin position="1"/>
        <end position="57"/>
    </location>
</feature>